<evidence type="ECO:0000313" key="1">
    <source>
        <dbReference type="EMBL" id="KAK4377351.1"/>
    </source>
</evidence>
<proteinExistence type="predicted"/>
<dbReference type="AlphaFoldDB" id="A0AAE1VUA4"/>
<dbReference type="EMBL" id="JAVYJV010000002">
    <property type="protein sequence ID" value="KAK4377351.1"/>
    <property type="molecule type" value="Genomic_DNA"/>
</dbReference>
<evidence type="ECO:0000313" key="2">
    <source>
        <dbReference type="Proteomes" id="UP001291623"/>
    </source>
</evidence>
<name>A0AAE1VUA4_9SOLA</name>
<protein>
    <submittedName>
        <fullName evidence="1">Uncharacterized protein</fullName>
    </submittedName>
</protein>
<comment type="caution">
    <text evidence="1">The sequence shown here is derived from an EMBL/GenBank/DDBJ whole genome shotgun (WGS) entry which is preliminary data.</text>
</comment>
<gene>
    <name evidence="1" type="ORF">RND71_003647</name>
</gene>
<sequence>MQGHFESKCRTKVRDARIKAQKDEQMKRDIDNKKENDFKTVSKRKEGSKLKFAQHFVQQNNNMNTSNQQKSSKVINNHFKYKSIHNLSTKWNNLPH</sequence>
<keyword evidence="2" id="KW-1185">Reference proteome</keyword>
<accession>A0AAE1VUA4</accession>
<reference evidence="1" key="1">
    <citation type="submission" date="2023-12" db="EMBL/GenBank/DDBJ databases">
        <title>Genome assembly of Anisodus tanguticus.</title>
        <authorList>
            <person name="Wang Y.-J."/>
        </authorList>
    </citation>
    <scope>NUCLEOTIDE SEQUENCE</scope>
    <source>
        <strain evidence="1">KB-2021</strain>
        <tissue evidence="1">Leaf</tissue>
    </source>
</reference>
<organism evidence="1 2">
    <name type="scientific">Anisodus tanguticus</name>
    <dbReference type="NCBI Taxonomy" id="243964"/>
    <lineage>
        <taxon>Eukaryota</taxon>
        <taxon>Viridiplantae</taxon>
        <taxon>Streptophyta</taxon>
        <taxon>Embryophyta</taxon>
        <taxon>Tracheophyta</taxon>
        <taxon>Spermatophyta</taxon>
        <taxon>Magnoliopsida</taxon>
        <taxon>eudicotyledons</taxon>
        <taxon>Gunneridae</taxon>
        <taxon>Pentapetalae</taxon>
        <taxon>asterids</taxon>
        <taxon>lamiids</taxon>
        <taxon>Solanales</taxon>
        <taxon>Solanaceae</taxon>
        <taxon>Solanoideae</taxon>
        <taxon>Hyoscyameae</taxon>
        <taxon>Anisodus</taxon>
    </lineage>
</organism>
<dbReference type="Proteomes" id="UP001291623">
    <property type="component" value="Unassembled WGS sequence"/>
</dbReference>